<dbReference type="FunFam" id="2.130.10.10:FF:000271">
    <property type="entry name" value="cilia- and flagella-associated protein 57"/>
    <property type="match status" value="1"/>
</dbReference>
<comment type="caution">
    <text evidence="17">The sequence shown here is derived from an EMBL/GenBank/DDBJ whole genome shotgun (WGS) entry which is preliminary data.</text>
</comment>
<keyword evidence="18" id="KW-1185">Reference proteome</keyword>
<evidence type="ECO:0000256" key="9">
    <source>
        <dbReference type="ARBA" id="ARBA00061460"/>
    </source>
</evidence>
<feature type="coiled-coil region" evidence="14">
    <location>
        <begin position="1052"/>
        <end position="1079"/>
    </location>
</feature>
<evidence type="ECO:0000256" key="13">
    <source>
        <dbReference type="PROSITE-ProRule" id="PRU00221"/>
    </source>
</evidence>
<protein>
    <recommendedName>
        <fullName evidence="11">Cilia- and flagella-associated protein 57</fullName>
    </recommendedName>
    <alternativeName>
        <fullName evidence="12">WD repeat-containing protein 65</fullName>
    </alternativeName>
</protein>
<evidence type="ECO:0000256" key="11">
    <source>
        <dbReference type="ARBA" id="ARBA00074539"/>
    </source>
</evidence>
<sequence length="1397" mass="159554">MSVVAQSFHIFGLRAGVTNNVCYNDEQTIIFPSGNNCVRYNVDQKWQKFIPGSEKSQGIIALAISPNRRYLAVSERGDRGTITVYDLQHDQSKKRKVLSAGDAPVQEFLCMAFSPDSKYLIGQAGAPDWNLFYWMWEKQKVMAAVKSTNPANPVYQISFNPRDNTQVCVTGSGVFKLFRYSEGSLKQTNTQRLDAQNYLSHAWVTDDRIIVGTDNGRLLLFEGGDLRWETHVVPKPSTRDSDRSLPSKGEIEQSIAAPRITAVATYSKGFACSAGLGTVCVFEKTEEKDNYRRAREIQGEQAQFEFLSYCFHSGVITGLDGCIRKPLIATCSLDRSVRIWNFETRSLELYKEFQEEAYSVALHPSGLYVLVGFLDKLRLMNLLIDDIRIFKEFTVRGCRECSFSHGGHLFAAVNGNVIHIYSTTTFENILNLKGHNGKVRSVVWSPDDSRLVSCGMDGAVYEWNTLTGKRESECVLKSCSYTGITMSPDAKATFAVGSDLTLKEIADSQILREIQSDVSYTSIVMSHSGRMLFVGTSAGTIRSMKYPLPIQKEWNECYGHAAPITKMTITYDDQFLLTVSEDGCLLIWKIIDKEGRGLKSEKEVTYAEEILITKSDLEEKNQIMLELKTRVEELKMENEYQLRLKDMNYNEKIKELTEKFIQEMEALKTKSQVLKSEMEKQQLKYTQEMVDLIEKQSKEQQDLESANNQKLMLEYEKYQELQTKSQRMQEEYEKQLHELEESKSLALEDLTEYYETKIEEKQTTLEQCQDESRQQVREFEETIKQVEEDGDREILDIKTKFESQVKEEKKANLLLKGETGIMKKKLSSLQKDIEDRNFEIEKLKLEQQKLQEVIKSLEKDISGLKKEIQERDETIQDKEKRIYDLKKKNQELEKFKFVLDYKIKELKKQIEPRENEIKEMKEQIQEMEEELERFHSKNTQLELNITELQQKLKATNKEKQKEMQRVRDVEALVKRFKTDLHNCVGFIQEPKKLKDTIRELYDRYVHQSDVEIVGVDADIQREFARQREHLERSVGSLQKKLVKDTDIHRAENIRIMQENVSLIKEINDLRRELKMVRSSAHDQERVKISRKQFSPDLKGSSLDNHISPVVARINFEEEAERIMDLQKLEIQRLRDQIQAQEQSYPLRPPSESCNCERQSNPENNGKEDREKEGQSQLAAGPDGRRDVLDLPDRERGRQSANPGRTSPGSEELGTWTAVERFGPLDSPGVPPSATKAAGGKTSDVSTLFLSCFADVRRENCSGILDDGLMPRQVGKKASRDARRLETAAFDDNSLVTRGGCRDGGGNPESSDEAGRPLTGPSLLEREGKAGEAPPKQKATDKEGRVVADGSAAEKKKADLSRLVVASRPSEDSNSQEPLRDPANCVREGRAHWFPAGG</sequence>
<dbReference type="SUPFAM" id="SSF69322">
    <property type="entry name" value="Tricorn protease domain 2"/>
    <property type="match status" value="1"/>
</dbReference>
<keyword evidence="4" id="KW-0677">Repeat</keyword>
<evidence type="ECO:0000256" key="5">
    <source>
        <dbReference type="ARBA" id="ARBA00023054"/>
    </source>
</evidence>
<dbReference type="PROSITE" id="PS50294">
    <property type="entry name" value="WD_REPEATS_REGION"/>
    <property type="match status" value="1"/>
</dbReference>
<feature type="domain" description="EML-like second beta-propeller" evidence="16">
    <location>
        <begin position="318"/>
        <end position="590"/>
    </location>
</feature>
<reference evidence="17 18" key="1">
    <citation type="journal article" date="2021" name="Cell">
        <title>Tracing the genetic footprints of vertebrate landing in non-teleost ray-finned fishes.</title>
        <authorList>
            <person name="Bi X."/>
            <person name="Wang K."/>
            <person name="Yang L."/>
            <person name="Pan H."/>
            <person name="Jiang H."/>
            <person name="Wei Q."/>
            <person name="Fang M."/>
            <person name="Yu H."/>
            <person name="Zhu C."/>
            <person name="Cai Y."/>
            <person name="He Y."/>
            <person name="Gan X."/>
            <person name="Zeng H."/>
            <person name="Yu D."/>
            <person name="Zhu Y."/>
            <person name="Jiang H."/>
            <person name="Qiu Q."/>
            <person name="Yang H."/>
            <person name="Zhang Y.E."/>
            <person name="Wang W."/>
            <person name="Zhu M."/>
            <person name="He S."/>
            <person name="Zhang G."/>
        </authorList>
    </citation>
    <scope>NUCLEOTIDE SEQUENCE [LARGE SCALE GENOMIC DNA]</scope>
    <source>
        <strain evidence="17">Bchr_013</strain>
    </source>
</reference>
<feature type="repeat" description="WD" evidence="13">
    <location>
        <begin position="432"/>
        <end position="473"/>
    </location>
</feature>
<dbReference type="GO" id="GO:0005930">
    <property type="term" value="C:axoneme"/>
    <property type="evidence" value="ECO:0007669"/>
    <property type="project" value="UniProtKB-SubCell"/>
</dbReference>
<feature type="compositionally biased region" description="Polar residues" evidence="15">
    <location>
        <begin position="1151"/>
        <end position="1163"/>
    </location>
</feature>
<feature type="compositionally biased region" description="Basic and acidic residues" evidence="15">
    <location>
        <begin position="1164"/>
        <end position="1173"/>
    </location>
</feature>
<feature type="non-terminal residue" evidence="17">
    <location>
        <position position="1"/>
    </location>
</feature>
<comment type="subcellular location">
    <subcellularLocation>
        <location evidence="1">Cytoplasm</location>
        <location evidence="1">Cytoskeleton</location>
        <location evidence="1">Cilium axoneme</location>
    </subcellularLocation>
</comment>
<dbReference type="Proteomes" id="UP000886611">
    <property type="component" value="Unassembled WGS sequence"/>
</dbReference>
<feature type="repeat" description="WD" evidence="13">
    <location>
        <begin position="557"/>
        <end position="590"/>
    </location>
</feature>
<evidence type="ECO:0000256" key="8">
    <source>
        <dbReference type="ARBA" id="ARBA00054720"/>
    </source>
</evidence>
<dbReference type="Gene3D" id="2.130.10.10">
    <property type="entry name" value="YVTN repeat-like/Quinoprotein amine dehydrogenase"/>
    <property type="match status" value="2"/>
</dbReference>
<feature type="compositionally biased region" description="Basic and acidic residues" evidence="15">
    <location>
        <begin position="1337"/>
        <end position="1359"/>
    </location>
</feature>
<dbReference type="SMART" id="SM00320">
    <property type="entry name" value="WD40"/>
    <property type="match status" value="8"/>
</dbReference>
<accession>A0A8X7X571</accession>
<dbReference type="FunFam" id="1.10.287.1490:FF:000014">
    <property type="entry name" value="AGAP008095-PA"/>
    <property type="match status" value="1"/>
</dbReference>
<dbReference type="InterPro" id="IPR019775">
    <property type="entry name" value="WD40_repeat_CS"/>
</dbReference>
<dbReference type="PROSITE" id="PS50082">
    <property type="entry name" value="WD_REPEATS_2"/>
    <property type="match status" value="3"/>
</dbReference>
<keyword evidence="7" id="KW-0966">Cell projection</keyword>
<feature type="non-terminal residue" evidence="17">
    <location>
        <position position="1397"/>
    </location>
</feature>
<feature type="compositionally biased region" description="Basic and acidic residues" evidence="15">
    <location>
        <begin position="1182"/>
        <end position="1197"/>
    </location>
</feature>
<dbReference type="InterPro" id="IPR001680">
    <property type="entry name" value="WD40_rpt"/>
</dbReference>
<feature type="region of interest" description="Disordered" evidence="15">
    <location>
        <begin position="1080"/>
        <end position="1099"/>
    </location>
</feature>
<keyword evidence="6" id="KW-0206">Cytoskeleton</keyword>
<proteinExistence type="inferred from homology"/>
<dbReference type="PROSITE" id="PS00678">
    <property type="entry name" value="WD_REPEATS_1"/>
    <property type="match status" value="1"/>
</dbReference>
<evidence type="ECO:0000256" key="4">
    <source>
        <dbReference type="ARBA" id="ARBA00022737"/>
    </source>
</evidence>
<feature type="coiled-coil region" evidence="14">
    <location>
        <begin position="617"/>
        <end position="789"/>
    </location>
</feature>
<evidence type="ECO:0000256" key="12">
    <source>
        <dbReference type="ARBA" id="ARBA00075729"/>
    </source>
</evidence>
<dbReference type="Gene3D" id="1.10.287.1490">
    <property type="match status" value="1"/>
</dbReference>
<dbReference type="FunFam" id="2.130.10.10:FF:000357">
    <property type="entry name" value="Cilia and flagella associated protein 57"/>
    <property type="match status" value="1"/>
</dbReference>
<evidence type="ECO:0000256" key="1">
    <source>
        <dbReference type="ARBA" id="ARBA00004430"/>
    </source>
</evidence>
<feature type="region of interest" description="Disordered" evidence="15">
    <location>
        <begin position="1289"/>
        <end position="1397"/>
    </location>
</feature>
<keyword evidence="2" id="KW-0963">Cytoplasm</keyword>
<dbReference type="SUPFAM" id="SSF50998">
    <property type="entry name" value="Quinoprotein alcohol dehydrogenase-like"/>
    <property type="match status" value="1"/>
</dbReference>
<comment type="similarity">
    <text evidence="9">Belongs to the CFAP57 family.</text>
</comment>
<name>A0A8X7X571_POLSE</name>
<dbReference type="InterPro" id="IPR055442">
    <property type="entry name" value="Beta-prop_EML-like_2nd"/>
</dbReference>
<evidence type="ECO:0000313" key="18">
    <source>
        <dbReference type="Proteomes" id="UP000886611"/>
    </source>
</evidence>
<keyword evidence="3 13" id="KW-0853">WD repeat</keyword>
<feature type="region of interest" description="Disordered" evidence="15">
    <location>
        <begin position="1142"/>
        <end position="1241"/>
    </location>
</feature>
<evidence type="ECO:0000256" key="3">
    <source>
        <dbReference type="ARBA" id="ARBA00022574"/>
    </source>
</evidence>
<dbReference type="EMBL" id="JAATIS010004524">
    <property type="protein sequence ID" value="KAG2461349.1"/>
    <property type="molecule type" value="Genomic_DNA"/>
</dbReference>
<dbReference type="Pfam" id="PF23414">
    <property type="entry name" value="Beta-prop_EML_2"/>
    <property type="match status" value="1"/>
</dbReference>
<keyword evidence="5 14" id="KW-0175">Coiled coil</keyword>
<dbReference type="InterPro" id="IPR052993">
    <property type="entry name" value="CFA-57"/>
</dbReference>
<evidence type="ECO:0000313" key="17">
    <source>
        <dbReference type="EMBL" id="KAG2461349.1"/>
    </source>
</evidence>
<dbReference type="PANTHER" id="PTHR32215:SF0">
    <property type="entry name" value="CILIA- AND FLAGELLA-ASSOCIATED PROTEIN 57"/>
    <property type="match status" value="1"/>
</dbReference>
<dbReference type="InterPro" id="IPR015943">
    <property type="entry name" value="WD40/YVTN_repeat-like_dom_sf"/>
</dbReference>
<comment type="subunit">
    <text evidence="10">May form homodimers. Associates with components of the nexin-dynein regulatory complex (N-DRC) and the CFAP184:CFAP263 complex.</text>
</comment>
<feature type="coiled-coil region" evidence="14">
    <location>
        <begin position="826"/>
        <end position="972"/>
    </location>
</feature>
<evidence type="ECO:0000256" key="15">
    <source>
        <dbReference type="SAM" id="MobiDB-lite"/>
    </source>
</evidence>
<evidence type="ECO:0000256" key="2">
    <source>
        <dbReference type="ARBA" id="ARBA00022490"/>
    </source>
</evidence>
<comment type="function">
    <text evidence="8">Associates with components of the nexin-dynein regulatory complex (N-DRC), a key regulator of ciliary/flagellar motility, and might act as an inner dynein arm (IDA) hub or linkage.</text>
</comment>
<evidence type="ECO:0000256" key="14">
    <source>
        <dbReference type="SAM" id="Coils"/>
    </source>
</evidence>
<evidence type="ECO:0000259" key="16">
    <source>
        <dbReference type="Pfam" id="PF23414"/>
    </source>
</evidence>
<dbReference type="PANTHER" id="PTHR32215">
    <property type="entry name" value="CILIA- AND FLAGELLA-ASSOCIATED PROTEIN 57"/>
    <property type="match status" value="1"/>
</dbReference>
<feature type="compositionally biased region" description="Polar residues" evidence="15">
    <location>
        <begin position="1198"/>
        <end position="1208"/>
    </location>
</feature>
<gene>
    <name evidence="17" type="primary">Cfap57</name>
    <name evidence="17" type="ORF">GTO96_0008886</name>
</gene>
<evidence type="ECO:0000256" key="6">
    <source>
        <dbReference type="ARBA" id="ARBA00023212"/>
    </source>
</evidence>
<organism evidence="17 18">
    <name type="scientific">Polypterus senegalus</name>
    <name type="common">Senegal bichir</name>
    <dbReference type="NCBI Taxonomy" id="55291"/>
    <lineage>
        <taxon>Eukaryota</taxon>
        <taxon>Metazoa</taxon>
        <taxon>Chordata</taxon>
        <taxon>Craniata</taxon>
        <taxon>Vertebrata</taxon>
        <taxon>Euteleostomi</taxon>
        <taxon>Actinopterygii</taxon>
        <taxon>Polypteriformes</taxon>
        <taxon>Polypteridae</taxon>
        <taxon>Polypterus</taxon>
    </lineage>
</organism>
<evidence type="ECO:0000256" key="7">
    <source>
        <dbReference type="ARBA" id="ARBA00023273"/>
    </source>
</evidence>
<dbReference type="InterPro" id="IPR011047">
    <property type="entry name" value="Quinoprotein_ADH-like_sf"/>
</dbReference>
<evidence type="ECO:0000256" key="10">
    <source>
        <dbReference type="ARBA" id="ARBA00064509"/>
    </source>
</evidence>
<feature type="repeat" description="WD" evidence="13">
    <location>
        <begin position="309"/>
        <end position="350"/>
    </location>
</feature>